<dbReference type="InterPro" id="IPR038056">
    <property type="entry name" value="YjbR-like_sf"/>
</dbReference>
<dbReference type="InterPro" id="IPR058532">
    <property type="entry name" value="YjbR/MT2646/Rv2570-like"/>
</dbReference>
<organism evidence="1 2">
    <name type="scientific">Lactococcus taiwanensis</name>
    <dbReference type="NCBI Taxonomy" id="1151742"/>
    <lineage>
        <taxon>Bacteria</taxon>
        <taxon>Bacillati</taxon>
        <taxon>Bacillota</taxon>
        <taxon>Bacilli</taxon>
        <taxon>Lactobacillales</taxon>
        <taxon>Streptococcaceae</taxon>
        <taxon>Lactococcus</taxon>
    </lineage>
</organism>
<accession>A0AA45KGF3</accession>
<dbReference type="EMBL" id="CP070872">
    <property type="protein sequence ID" value="QSE76822.1"/>
    <property type="molecule type" value="Genomic_DNA"/>
</dbReference>
<dbReference type="Pfam" id="PF04237">
    <property type="entry name" value="YjbR"/>
    <property type="match status" value="1"/>
</dbReference>
<dbReference type="PANTHER" id="PTHR35145:SF1">
    <property type="entry name" value="CYTOPLASMIC PROTEIN"/>
    <property type="match status" value="1"/>
</dbReference>
<dbReference type="InterPro" id="IPR007351">
    <property type="entry name" value="YjbR"/>
</dbReference>
<dbReference type="Gene3D" id="3.90.1150.30">
    <property type="match status" value="1"/>
</dbReference>
<keyword evidence="1" id="KW-0238">DNA-binding</keyword>
<evidence type="ECO:0000313" key="1">
    <source>
        <dbReference type="EMBL" id="QSE76822.1"/>
    </source>
</evidence>
<name>A0AA45KGF3_9LACT</name>
<dbReference type="PANTHER" id="PTHR35145">
    <property type="entry name" value="CYTOPLASMIC PROTEIN-RELATED"/>
    <property type="match status" value="1"/>
</dbReference>
<evidence type="ECO:0000313" key="2">
    <source>
        <dbReference type="Proteomes" id="UP000663608"/>
    </source>
</evidence>
<dbReference type="Proteomes" id="UP000663608">
    <property type="component" value="Chromosome"/>
</dbReference>
<dbReference type="RefSeq" id="WP_205872045.1">
    <property type="nucleotide sequence ID" value="NZ_CP070872.1"/>
</dbReference>
<reference evidence="1 2" key="1">
    <citation type="submission" date="2021-02" db="EMBL/GenBank/DDBJ databases">
        <title>Complete genome sequence of Lactococcus lactis strain K_LL004.</title>
        <authorList>
            <person name="Kim H.B."/>
        </authorList>
    </citation>
    <scope>NUCLEOTIDE SEQUENCE [LARGE SCALE GENOMIC DNA]</scope>
    <source>
        <strain evidence="1 2">K_LL004</strain>
    </source>
</reference>
<dbReference type="AlphaFoldDB" id="A0AA45KGF3"/>
<protein>
    <submittedName>
        <fullName evidence="1">MmcQ/YjbR family DNA-binding protein</fullName>
    </submittedName>
</protein>
<keyword evidence="2" id="KW-1185">Reference proteome</keyword>
<proteinExistence type="predicted"/>
<gene>
    <name evidence="1" type="ORF">JW886_00565</name>
</gene>
<sequence length="114" mass="13192">MNKQALIDFAINLGPTFADTPFKKMEKRTPTLVIRHLKNKKIFAFISERGDDLIVAVKLNPEVALELREFFADVTPAFHMNKMHWSDIRIGGDVADEQVYKMIENSYDLIKPKR</sequence>
<dbReference type="GO" id="GO:0003677">
    <property type="term" value="F:DNA binding"/>
    <property type="evidence" value="ECO:0007669"/>
    <property type="project" value="UniProtKB-KW"/>
</dbReference>
<dbReference type="KEGG" id="lti:JW886_00565"/>
<dbReference type="SUPFAM" id="SSF142906">
    <property type="entry name" value="YjbR-like"/>
    <property type="match status" value="1"/>
</dbReference>